<gene>
    <name evidence="5" type="ORF">HK439_01395</name>
</gene>
<dbReference type="InterPro" id="IPR008920">
    <property type="entry name" value="TF_FadR/GntR_C"/>
</dbReference>
<dbReference type="CDD" id="cd07377">
    <property type="entry name" value="WHTH_GntR"/>
    <property type="match status" value="1"/>
</dbReference>
<evidence type="ECO:0000256" key="3">
    <source>
        <dbReference type="ARBA" id="ARBA00023163"/>
    </source>
</evidence>
<dbReference type="Proteomes" id="UP000598467">
    <property type="component" value="Unassembled WGS sequence"/>
</dbReference>
<organism evidence="5 6">
    <name type="scientific">Roseibium aggregatum</name>
    <dbReference type="NCBI Taxonomy" id="187304"/>
    <lineage>
        <taxon>Bacteria</taxon>
        <taxon>Pseudomonadati</taxon>
        <taxon>Pseudomonadota</taxon>
        <taxon>Alphaproteobacteria</taxon>
        <taxon>Hyphomicrobiales</taxon>
        <taxon>Stappiaceae</taxon>
        <taxon>Roseibium</taxon>
    </lineage>
</organism>
<evidence type="ECO:0000313" key="5">
    <source>
        <dbReference type="EMBL" id="MBD1544901.1"/>
    </source>
</evidence>
<dbReference type="InterPro" id="IPR036388">
    <property type="entry name" value="WH-like_DNA-bd_sf"/>
</dbReference>
<evidence type="ECO:0000256" key="2">
    <source>
        <dbReference type="ARBA" id="ARBA00023125"/>
    </source>
</evidence>
<evidence type="ECO:0000259" key="4">
    <source>
        <dbReference type="PROSITE" id="PS50949"/>
    </source>
</evidence>
<dbReference type="PRINTS" id="PR00035">
    <property type="entry name" value="HTHGNTR"/>
</dbReference>
<dbReference type="InterPro" id="IPR036390">
    <property type="entry name" value="WH_DNA-bd_sf"/>
</dbReference>
<evidence type="ECO:0000313" key="6">
    <source>
        <dbReference type="Proteomes" id="UP000598467"/>
    </source>
</evidence>
<keyword evidence="2" id="KW-0238">DNA-binding</keyword>
<dbReference type="PANTHER" id="PTHR43537:SF24">
    <property type="entry name" value="GLUCONATE OPERON TRANSCRIPTIONAL REPRESSOR"/>
    <property type="match status" value="1"/>
</dbReference>
<dbReference type="SUPFAM" id="SSF46785">
    <property type="entry name" value="Winged helix' DNA-binding domain"/>
    <property type="match status" value="1"/>
</dbReference>
<reference evidence="5" key="1">
    <citation type="submission" date="2020-05" db="EMBL/GenBank/DDBJ databases">
        <title>Identification of trans-AT polyketide cluster in two marine bacteria, producers of a novel glutaramide-containing polyketide sesbanimide D and analogs.</title>
        <authorList>
            <person name="Kacar D."/>
            <person name="Rodriguez P."/>
            <person name="Canedo L."/>
            <person name="Gonzalez E."/>
            <person name="Galan B."/>
            <person name="De La Calle F."/>
            <person name="Garcia J.L."/>
        </authorList>
    </citation>
    <scope>NUCLEOTIDE SEQUENCE</scope>
    <source>
        <strain evidence="5">PHM038</strain>
    </source>
</reference>
<proteinExistence type="predicted"/>
<evidence type="ECO:0000256" key="1">
    <source>
        <dbReference type="ARBA" id="ARBA00023015"/>
    </source>
</evidence>
<dbReference type="Pfam" id="PF00392">
    <property type="entry name" value="GntR"/>
    <property type="match status" value="1"/>
</dbReference>
<protein>
    <submittedName>
        <fullName evidence="5">FadR family transcriptional regulator</fullName>
    </submittedName>
</protein>
<comment type="caution">
    <text evidence="5">The sequence shown here is derived from an EMBL/GenBank/DDBJ whole genome shotgun (WGS) entry which is preliminary data.</text>
</comment>
<dbReference type="SMART" id="SM00895">
    <property type="entry name" value="FCD"/>
    <property type="match status" value="1"/>
</dbReference>
<keyword evidence="1" id="KW-0805">Transcription regulation</keyword>
<dbReference type="InterPro" id="IPR000524">
    <property type="entry name" value="Tscrpt_reg_HTH_GntR"/>
</dbReference>
<dbReference type="AlphaFoldDB" id="A0A926P141"/>
<dbReference type="SUPFAM" id="SSF48008">
    <property type="entry name" value="GntR ligand-binding domain-like"/>
    <property type="match status" value="1"/>
</dbReference>
<keyword evidence="3" id="KW-0804">Transcription</keyword>
<dbReference type="EMBL" id="JABFCZ010000002">
    <property type="protein sequence ID" value="MBD1544901.1"/>
    <property type="molecule type" value="Genomic_DNA"/>
</dbReference>
<dbReference type="Pfam" id="PF07729">
    <property type="entry name" value="FCD"/>
    <property type="match status" value="1"/>
</dbReference>
<dbReference type="GO" id="GO:0003677">
    <property type="term" value="F:DNA binding"/>
    <property type="evidence" value="ECO:0007669"/>
    <property type="project" value="UniProtKB-KW"/>
</dbReference>
<sequence length="250" mass="27501">MQDQQEGQPILGQIDKDPGYIRVAKAIEAEIVAGRLKVGELLPTEAELSGLLGVNRSTVREGIRALENAALVRRGDGKRLVISAPEPHVITKVNTRAMRMMRVSFLELWEVQMKLEPFAAQLAAEHRTSDQADALQANVAELKANLDDDDFIIRSDVEFHRLISEAGGNPVLSLATAPVGQLLYSATVDLYARVPQARHRLAAAHEAIARAIADGDAHESERWAARHIQDFKRGYEVGGFDMTAPLPMRD</sequence>
<dbReference type="PANTHER" id="PTHR43537">
    <property type="entry name" value="TRANSCRIPTIONAL REGULATOR, GNTR FAMILY"/>
    <property type="match status" value="1"/>
</dbReference>
<dbReference type="InterPro" id="IPR011711">
    <property type="entry name" value="GntR_C"/>
</dbReference>
<dbReference type="Gene3D" id="1.20.120.530">
    <property type="entry name" value="GntR ligand-binding domain-like"/>
    <property type="match status" value="1"/>
</dbReference>
<dbReference type="Gene3D" id="1.10.10.10">
    <property type="entry name" value="Winged helix-like DNA-binding domain superfamily/Winged helix DNA-binding domain"/>
    <property type="match status" value="1"/>
</dbReference>
<accession>A0A926P141</accession>
<dbReference type="RefSeq" id="WP_190289581.1">
    <property type="nucleotide sequence ID" value="NZ_JABFCZ010000002.1"/>
</dbReference>
<feature type="domain" description="HTH gntR-type" evidence="4">
    <location>
        <begin position="17"/>
        <end position="85"/>
    </location>
</feature>
<dbReference type="SMART" id="SM00345">
    <property type="entry name" value="HTH_GNTR"/>
    <property type="match status" value="1"/>
</dbReference>
<dbReference type="PROSITE" id="PS50949">
    <property type="entry name" value="HTH_GNTR"/>
    <property type="match status" value="1"/>
</dbReference>
<name>A0A926P141_9HYPH</name>
<dbReference type="GO" id="GO:0003700">
    <property type="term" value="F:DNA-binding transcription factor activity"/>
    <property type="evidence" value="ECO:0007669"/>
    <property type="project" value="InterPro"/>
</dbReference>